<comment type="caution">
    <text evidence="1">The sequence shown here is derived from an EMBL/GenBank/DDBJ whole genome shotgun (WGS) entry which is preliminary data.</text>
</comment>
<proteinExistence type="predicted"/>
<organism evidence="1 2">
    <name type="scientific">Caerostris darwini</name>
    <dbReference type="NCBI Taxonomy" id="1538125"/>
    <lineage>
        <taxon>Eukaryota</taxon>
        <taxon>Metazoa</taxon>
        <taxon>Ecdysozoa</taxon>
        <taxon>Arthropoda</taxon>
        <taxon>Chelicerata</taxon>
        <taxon>Arachnida</taxon>
        <taxon>Araneae</taxon>
        <taxon>Araneomorphae</taxon>
        <taxon>Entelegynae</taxon>
        <taxon>Araneoidea</taxon>
        <taxon>Araneidae</taxon>
        <taxon>Caerostris</taxon>
    </lineage>
</organism>
<name>A0AAV4Q1U8_9ARAC</name>
<dbReference type="AlphaFoldDB" id="A0AAV4Q1U8"/>
<dbReference type="Proteomes" id="UP001054837">
    <property type="component" value="Unassembled WGS sequence"/>
</dbReference>
<reference evidence="1 2" key="1">
    <citation type="submission" date="2021-06" db="EMBL/GenBank/DDBJ databases">
        <title>Caerostris darwini draft genome.</title>
        <authorList>
            <person name="Kono N."/>
            <person name="Arakawa K."/>
        </authorList>
    </citation>
    <scope>NUCLEOTIDE SEQUENCE [LARGE SCALE GENOMIC DNA]</scope>
</reference>
<dbReference type="EMBL" id="BPLQ01003679">
    <property type="protein sequence ID" value="GIY02511.1"/>
    <property type="molecule type" value="Genomic_DNA"/>
</dbReference>
<keyword evidence="2" id="KW-1185">Reference proteome</keyword>
<sequence length="106" mass="12141">MTPDCTITANSLGPQSPGLSGPILARLKYPYNPLSSHSPRTTLITECLEGESYSIDRFPSLCACIQLNRKGKNRINDEPSVFRKRFRNEMCFKSHYEMIQCWIIKK</sequence>
<protein>
    <submittedName>
        <fullName evidence="1">Uncharacterized protein</fullName>
    </submittedName>
</protein>
<evidence type="ECO:0000313" key="1">
    <source>
        <dbReference type="EMBL" id="GIY02511.1"/>
    </source>
</evidence>
<accession>A0AAV4Q1U8</accession>
<gene>
    <name evidence="1" type="ORF">CDAR_509531</name>
</gene>
<evidence type="ECO:0000313" key="2">
    <source>
        <dbReference type="Proteomes" id="UP001054837"/>
    </source>
</evidence>